<keyword evidence="4" id="KW-0819">tRNA processing</keyword>
<evidence type="ECO:0000256" key="6">
    <source>
        <dbReference type="ARBA" id="ARBA00023002"/>
    </source>
</evidence>
<reference evidence="8 9" key="1">
    <citation type="submission" date="2019-11" db="EMBL/GenBank/DDBJ databases">
        <title>Acidiferrimicrobium australis gen. nov., sp. nov., an acidophilic and obligately heterotrophic, member of the Actinobacteria that catalyses dissimilatory oxido- reduction of iron isolated from metal-rich acidic water in Chile.</title>
        <authorList>
            <person name="Gonzalez D."/>
            <person name="Huber K."/>
            <person name="Hedrich S."/>
            <person name="Rojas-Villalobos C."/>
            <person name="Quatrini R."/>
            <person name="Dinamarca M.A."/>
            <person name="Schwarz A."/>
            <person name="Canales C."/>
            <person name="Nancucheo I."/>
        </authorList>
    </citation>
    <scope>NUCLEOTIDE SEQUENCE [LARGE SCALE GENOMIC DNA]</scope>
    <source>
        <strain evidence="8 9">USS-CCA1</strain>
    </source>
</reference>
<feature type="domain" description="DUS-like FMN-binding" evidence="7">
    <location>
        <begin position="1"/>
        <end position="237"/>
    </location>
</feature>
<dbReference type="InterPro" id="IPR035587">
    <property type="entry name" value="DUS-like_FMN-bd"/>
</dbReference>
<accession>A0ABW9QTY4</accession>
<keyword evidence="2" id="KW-0285">Flavoprotein</keyword>
<proteinExistence type="predicted"/>
<dbReference type="SUPFAM" id="SSF51395">
    <property type="entry name" value="FMN-linked oxidoreductases"/>
    <property type="match status" value="1"/>
</dbReference>
<dbReference type="PANTHER" id="PTHR45846">
    <property type="entry name" value="TRNA-DIHYDROURIDINE(47) SYNTHASE [NAD(P)(+)]-LIKE"/>
    <property type="match status" value="1"/>
</dbReference>
<evidence type="ECO:0000313" key="8">
    <source>
        <dbReference type="EMBL" id="MST33310.1"/>
    </source>
</evidence>
<evidence type="ECO:0000256" key="2">
    <source>
        <dbReference type="ARBA" id="ARBA00022630"/>
    </source>
</evidence>
<dbReference type="CDD" id="cd02801">
    <property type="entry name" value="DUS_like_FMN"/>
    <property type="match status" value="1"/>
</dbReference>
<keyword evidence="5" id="KW-0521">NADP</keyword>
<dbReference type="EMBL" id="WJHE01000555">
    <property type="protein sequence ID" value="MST33310.1"/>
    <property type="molecule type" value="Genomic_DNA"/>
</dbReference>
<sequence>MAGVTTPAFRTLCREHGAGLYVSEMITARALVEDNARTRRMLAPAPDEPVRSVQLYGVDPAVVGAAVRRLVDDWGIDHVDLNFGCPAPKVTRKGGGAALPVHHVLFAGVVGAAVAAAGRVPVTVKMRMGVDDGARTDTRSALIAQEEGAAAVTLHARTAEQLYSGHARWDAVAALKQAVRHVPVLGNGDVWSAADALALQASTGCDGVVVGRGALGRPWLFAELAAAYAGRPLPAPPAL</sequence>
<dbReference type="Gene3D" id="3.20.20.70">
    <property type="entry name" value="Aldolase class I"/>
    <property type="match status" value="1"/>
</dbReference>
<evidence type="ECO:0000259" key="7">
    <source>
        <dbReference type="Pfam" id="PF01207"/>
    </source>
</evidence>
<dbReference type="PANTHER" id="PTHR45846:SF1">
    <property type="entry name" value="TRNA-DIHYDROURIDINE(47) SYNTHASE [NAD(P)(+)]-LIKE"/>
    <property type="match status" value="1"/>
</dbReference>
<feature type="non-terminal residue" evidence="8">
    <location>
        <position position="239"/>
    </location>
</feature>
<dbReference type="Pfam" id="PF01207">
    <property type="entry name" value="Dus"/>
    <property type="match status" value="1"/>
</dbReference>
<evidence type="ECO:0000256" key="1">
    <source>
        <dbReference type="ARBA" id="ARBA00001917"/>
    </source>
</evidence>
<keyword evidence="3" id="KW-0288">FMN</keyword>
<comment type="caution">
    <text evidence="8">The sequence shown here is derived from an EMBL/GenBank/DDBJ whole genome shotgun (WGS) entry which is preliminary data.</text>
</comment>
<comment type="cofactor">
    <cofactor evidence="1">
        <name>FMN</name>
        <dbReference type="ChEBI" id="CHEBI:58210"/>
    </cofactor>
</comment>
<name>A0ABW9QTY4_9ACTN</name>
<dbReference type="PROSITE" id="PS01136">
    <property type="entry name" value="UPF0034"/>
    <property type="match status" value="1"/>
</dbReference>
<evidence type="ECO:0000256" key="4">
    <source>
        <dbReference type="ARBA" id="ARBA00022694"/>
    </source>
</evidence>
<keyword evidence="9" id="KW-1185">Reference proteome</keyword>
<dbReference type="Proteomes" id="UP000437736">
    <property type="component" value="Unassembled WGS sequence"/>
</dbReference>
<protein>
    <submittedName>
        <fullName evidence="8">tRNA dihydrouridine synthase DusB</fullName>
    </submittedName>
</protein>
<organism evidence="8 9">
    <name type="scientific">Acidiferrimicrobium australe</name>
    <dbReference type="NCBI Taxonomy" id="2664430"/>
    <lineage>
        <taxon>Bacteria</taxon>
        <taxon>Bacillati</taxon>
        <taxon>Actinomycetota</taxon>
        <taxon>Acidimicrobiia</taxon>
        <taxon>Acidimicrobiales</taxon>
        <taxon>Acidimicrobiaceae</taxon>
        <taxon>Acidiferrimicrobium</taxon>
    </lineage>
</organism>
<keyword evidence="6" id="KW-0560">Oxidoreductase</keyword>
<gene>
    <name evidence="8" type="ORF">GHK86_11345</name>
</gene>
<evidence type="ECO:0000313" key="9">
    <source>
        <dbReference type="Proteomes" id="UP000437736"/>
    </source>
</evidence>
<evidence type="ECO:0000256" key="5">
    <source>
        <dbReference type="ARBA" id="ARBA00022857"/>
    </source>
</evidence>
<dbReference type="InterPro" id="IPR018517">
    <property type="entry name" value="tRNA_hU_synthase_CS"/>
</dbReference>
<evidence type="ECO:0000256" key="3">
    <source>
        <dbReference type="ARBA" id="ARBA00022643"/>
    </source>
</evidence>
<dbReference type="InterPro" id="IPR013785">
    <property type="entry name" value="Aldolase_TIM"/>
</dbReference>